<dbReference type="EMBL" id="KN846975">
    <property type="protein sequence ID" value="KIW76139.1"/>
    <property type="molecule type" value="Genomic_DNA"/>
</dbReference>
<sequence>MTKRRTLPSSNPKFTWNVQDSSHSSFIAFDSAANGKAKNRRSAFTPQKRKDAAELRKRGACLKCKMWRKANLPCGANHFSTSLREVQGPFFEVGCCRYSPEVDDIVQREWGPETHQVLSIPTYCGFDLSALRSRLADIVDDYRTYQLSLFNQDAEEFPDIVIATLRVASRHEAKQPLLRAAELWKALLQKNKGDWFLVFLIIFVLLNTAEIAYEAQLLYVLEHGGAHAGYFVFVFRYYIRRCSFEDAPIFSLSQFEDAAECAKLDGTDREYYKRLMGWRDDILQLELQQRQNGGSSTTEEAPVKQTSWYRQLLFGFAENPDEWPTRIAQQEHSSLD</sequence>
<keyword evidence="1" id="KW-0472">Membrane</keyword>
<feature type="transmembrane region" description="Helical" evidence="1">
    <location>
        <begin position="219"/>
        <end position="239"/>
    </location>
</feature>
<organism evidence="2 3">
    <name type="scientific">Fonsecaea pedrosoi CBS 271.37</name>
    <dbReference type="NCBI Taxonomy" id="1442368"/>
    <lineage>
        <taxon>Eukaryota</taxon>
        <taxon>Fungi</taxon>
        <taxon>Dikarya</taxon>
        <taxon>Ascomycota</taxon>
        <taxon>Pezizomycotina</taxon>
        <taxon>Eurotiomycetes</taxon>
        <taxon>Chaetothyriomycetidae</taxon>
        <taxon>Chaetothyriales</taxon>
        <taxon>Herpotrichiellaceae</taxon>
        <taxon>Fonsecaea</taxon>
    </lineage>
</organism>
<gene>
    <name evidence="2" type="ORF">Z517_10884</name>
</gene>
<evidence type="ECO:0000256" key="1">
    <source>
        <dbReference type="SAM" id="Phobius"/>
    </source>
</evidence>
<protein>
    <submittedName>
        <fullName evidence="2">Unplaced genomic scaffold supercont1.7, whole genome shotgun sequence</fullName>
    </submittedName>
</protein>
<dbReference type="GeneID" id="25310374"/>
<evidence type="ECO:0000313" key="2">
    <source>
        <dbReference type="EMBL" id="KIW76139.1"/>
    </source>
</evidence>
<name>A0A0D2GUT0_9EURO</name>
<dbReference type="VEuPathDB" id="FungiDB:Z517_10884"/>
<dbReference type="AlphaFoldDB" id="A0A0D2GUT0"/>
<keyword evidence="1" id="KW-1133">Transmembrane helix</keyword>
<feature type="transmembrane region" description="Helical" evidence="1">
    <location>
        <begin position="195"/>
        <end position="213"/>
    </location>
</feature>
<dbReference type="Proteomes" id="UP000053029">
    <property type="component" value="Unassembled WGS sequence"/>
</dbReference>
<proteinExistence type="predicted"/>
<evidence type="ECO:0000313" key="3">
    <source>
        <dbReference type="Proteomes" id="UP000053029"/>
    </source>
</evidence>
<dbReference type="RefSeq" id="XP_013279947.1">
    <property type="nucleotide sequence ID" value="XM_013424493.1"/>
</dbReference>
<keyword evidence="1" id="KW-0812">Transmembrane</keyword>
<keyword evidence="3" id="KW-1185">Reference proteome</keyword>
<accession>A0A0D2GUT0</accession>
<reference evidence="2 3" key="1">
    <citation type="submission" date="2015-01" db="EMBL/GenBank/DDBJ databases">
        <title>The Genome Sequence of Fonsecaea pedrosoi CBS 271.37.</title>
        <authorList>
            <consortium name="The Broad Institute Genomics Platform"/>
            <person name="Cuomo C."/>
            <person name="de Hoog S."/>
            <person name="Gorbushina A."/>
            <person name="Stielow B."/>
            <person name="Teixiera M."/>
            <person name="Abouelleil A."/>
            <person name="Chapman S.B."/>
            <person name="Priest M."/>
            <person name="Young S.K."/>
            <person name="Wortman J."/>
            <person name="Nusbaum C."/>
            <person name="Birren B."/>
        </authorList>
    </citation>
    <scope>NUCLEOTIDE SEQUENCE [LARGE SCALE GENOMIC DNA]</scope>
    <source>
        <strain evidence="2 3">CBS 271.37</strain>
    </source>
</reference>
<dbReference type="HOGENOM" id="CLU_826500_0_0_1"/>